<accession>A0A9J5ZIF0</accession>
<protein>
    <submittedName>
        <fullName evidence="1">Uncharacterized protein</fullName>
    </submittedName>
</protein>
<gene>
    <name evidence="1" type="ORF">H5410_023080</name>
</gene>
<dbReference type="Gene3D" id="3.30.70.3000">
    <property type="match status" value="1"/>
</dbReference>
<name>A0A9J5ZIF0_SOLCO</name>
<organism evidence="1 2">
    <name type="scientific">Solanum commersonii</name>
    <name type="common">Commerson's wild potato</name>
    <name type="synonym">Commerson's nightshade</name>
    <dbReference type="NCBI Taxonomy" id="4109"/>
    <lineage>
        <taxon>Eukaryota</taxon>
        <taxon>Viridiplantae</taxon>
        <taxon>Streptophyta</taxon>
        <taxon>Embryophyta</taxon>
        <taxon>Tracheophyta</taxon>
        <taxon>Spermatophyta</taxon>
        <taxon>Magnoliopsida</taxon>
        <taxon>eudicotyledons</taxon>
        <taxon>Gunneridae</taxon>
        <taxon>Pentapetalae</taxon>
        <taxon>asterids</taxon>
        <taxon>lamiids</taxon>
        <taxon>Solanales</taxon>
        <taxon>Solanaceae</taxon>
        <taxon>Solanoideae</taxon>
        <taxon>Solaneae</taxon>
        <taxon>Solanum</taxon>
    </lineage>
</organism>
<dbReference type="EMBL" id="JACXVP010000004">
    <property type="protein sequence ID" value="KAG5611799.1"/>
    <property type="molecule type" value="Genomic_DNA"/>
</dbReference>
<dbReference type="InterPro" id="IPR038469">
    <property type="entry name" value="tRNAHis_GuaTrfase_Thg1_sf"/>
</dbReference>
<sequence>MEESTNTQKWPKQRHLRMANSKYEYGNVLRWKTAVMYPNIIVVQIDGRDFGRSLVQFLRSMDLRRMMTKALNLMNACAIKKETTFYQRRARLVTYFISQEFDINTYVELSKMDYKIQNVPHDLVKKTKKREMSYKQSIQYLFVEAGVFSKVEKEAKRDS</sequence>
<dbReference type="OrthoDB" id="62560at2759"/>
<dbReference type="AlphaFoldDB" id="A0A9J5ZIF0"/>
<comment type="caution">
    <text evidence="1">The sequence shown here is derived from an EMBL/GenBank/DDBJ whole genome shotgun (WGS) entry which is preliminary data.</text>
</comment>
<keyword evidence="2" id="KW-1185">Reference proteome</keyword>
<reference evidence="1 2" key="1">
    <citation type="submission" date="2020-09" db="EMBL/GenBank/DDBJ databases">
        <title>De no assembly of potato wild relative species, Solanum commersonii.</title>
        <authorList>
            <person name="Cho K."/>
        </authorList>
    </citation>
    <scope>NUCLEOTIDE SEQUENCE [LARGE SCALE GENOMIC DNA]</scope>
    <source>
        <strain evidence="1">LZ3.2</strain>
        <tissue evidence="1">Leaf</tissue>
    </source>
</reference>
<dbReference type="Proteomes" id="UP000824120">
    <property type="component" value="Chromosome 4"/>
</dbReference>
<proteinExistence type="predicted"/>
<evidence type="ECO:0000313" key="2">
    <source>
        <dbReference type="Proteomes" id="UP000824120"/>
    </source>
</evidence>
<evidence type="ECO:0000313" key="1">
    <source>
        <dbReference type="EMBL" id="KAG5611799.1"/>
    </source>
</evidence>